<feature type="domain" description="AMP-binding enzyme C-terminal" evidence="2">
    <location>
        <begin position="436"/>
        <end position="511"/>
    </location>
</feature>
<dbReference type="InterPro" id="IPR042099">
    <property type="entry name" value="ANL_N_sf"/>
</dbReference>
<dbReference type="InterPro" id="IPR000873">
    <property type="entry name" value="AMP-dep_synth/lig_dom"/>
</dbReference>
<dbReference type="Pfam" id="PF00501">
    <property type="entry name" value="AMP-binding"/>
    <property type="match status" value="1"/>
</dbReference>
<evidence type="ECO:0000313" key="4">
    <source>
        <dbReference type="Proteomes" id="UP001409585"/>
    </source>
</evidence>
<dbReference type="PANTHER" id="PTHR43767">
    <property type="entry name" value="LONG-CHAIN-FATTY-ACID--COA LIGASE"/>
    <property type="match status" value="1"/>
</dbReference>
<keyword evidence="4" id="KW-1185">Reference proteome</keyword>
<accession>A0AAV3U775</accession>
<evidence type="ECO:0000313" key="3">
    <source>
        <dbReference type="EMBL" id="GAA4955951.1"/>
    </source>
</evidence>
<name>A0AAV3U775_9ALTE</name>
<evidence type="ECO:0000259" key="1">
    <source>
        <dbReference type="Pfam" id="PF00501"/>
    </source>
</evidence>
<comment type="caution">
    <text evidence="3">The sequence shown here is derived from an EMBL/GenBank/DDBJ whole genome shotgun (WGS) entry which is preliminary data.</text>
</comment>
<feature type="domain" description="AMP-dependent synthetase/ligase" evidence="1">
    <location>
        <begin position="20"/>
        <end position="386"/>
    </location>
</feature>
<reference evidence="4" key="1">
    <citation type="journal article" date="2019" name="Int. J. Syst. Evol. Microbiol.">
        <title>The Global Catalogue of Microorganisms (GCM) 10K type strain sequencing project: providing services to taxonomists for standard genome sequencing and annotation.</title>
        <authorList>
            <consortium name="The Broad Institute Genomics Platform"/>
            <consortium name="The Broad Institute Genome Sequencing Center for Infectious Disease"/>
            <person name="Wu L."/>
            <person name="Ma J."/>
        </authorList>
    </citation>
    <scope>NUCLEOTIDE SEQUENCE [LARGE SCALE GENOMIC DNA]</scope>
    <source>
        <strain evidence="4">JCM 19134</strain>
    </source>
</reference>
<dbReference type="InterPro" id="IPR050237">
    <property type="entry name" value="ATP-dep_AMP-bd_enzyme"/>
</dbReference>
<dbReference type="PANTHER" id="PTHR43767:SF7">
    <property type="entry name" value="MEDIUM_LONG-CHAIN-FATTY-ACID--COA LIGASE FADD8"/>
    <property type="match status" value="1"/>
</dbReference>
<dbReference type="InterPro" id="IPR045851">
    <property type="entry name" value="AMP-bd_C_sf"/>
</dbReference>
<dbReference type="SUPFAM" id="SSF56801">
    <property type="entry name" value="Acetyl-CoA synthetase-like"/>
    <property type="match status" value="1"/>
</dbReference>
<sequence length="530" mass="59595">MTRVLQMKINFSNQFQALSDRYGECEALVNVERNRRFTFAELHRISNQIVNMLRDTLGLKAGDRFVNILENDNMALLNAPTILKGDITGAFTNFRDSLEEHTWQVDFAKPKVVFIENSLIDSHYAMLREKQITVICMDPIDQPKEGLFYFWELVEAASSENPNIEIDDREHPLLIRFTGGTTGKGKPALYCADNWFGLRDGIYALDESDWNTKSRMLHLAPISHGSGMFVVPVFFAGGCNITLNEPDLAQYCQVIEREQVTHAMMVPTLLYRLLELPEARYSDLSSLQNMFYGAAPMSPSKLKHLQEQFGNIFIQVYGSTEHFCLALSLSKADHCVDTQTENRLASAGRITAGVEVVVMDEEGNPVPKGQLGEFWLRSRGTCLGYLDNPEKTAEEFCNGYWKSGDMGYIDEQGFAFIVDRKKDMIISGGFNIYATEVEAVINAHEAVLMSAVVGVPHEDWGEAVHAEVMLCDGKTLDKKELISLVKDTLGSYKAPKAVTVVDQLPVSAVGKVLRKDVRQKYWQDVERQVG</sequence>
<dbReference type="GO" id="GO:0016877">
    <property type="term" value="F:ligase activity, forming carbon-sulfur bonds"/>
    <property type="evidence" value="ECO:0007669"/>
    <property type="project" value="UniProtKB-ARBA"/>
</dbReference>
<dbReference type="EMBL" id="BAABLX010000071">
    <property type="protein sequence ID" value="GAA4955951.1"/>
    <property type="molecule type" value="Genomic_DNA"/>
</dbReference>
<dbReference type="Gene3D" id="3.30.300.30">
    <property type="match status" value="1"/>
</dbReference>
<keyword evidence="3" id="KW-0436">Ligase</keyword>
<organism evidence="3 4">
    <name type="scientific">Halioxenophilus aromaticivorans</name>
    <dbReference type="NCBI Taxonomy" id="1306992"/>
    <lineage>
        <taxon>Bacteria</taxon>
        <taxon>Pseudomonadati</taxon>
        <taxon>Pseudomonadota</taxon>
        <taxon>Gammaproteobacteria</taxon>
        <taxon>Alteromonadales</taxon>
        <taxon>Alteromonadaceae</taxon>
        <taxon>Halioxenophilus</taxon>
    </lineage>
</organism>
<gene>
    <name evidence="3" type="ORF">GCM10025791_40240</name>
</gene>
<dbReference type="Proteomes" id="UP001409585">
    <property type="component" value="Unassembled WGS sequence"/>
</dbReference>
<evidence type="ECO:0000259" key="2">
    <source>
        <dbReference type="Pfam" id="PF13193"/>
    </source>
</evidence>
<proteinExistence type="predicted"/>
<dbReference type="Pfam" id="PF13193">
    <property type="entry name" value="AMP-binding_C"/>
    <property type="match status" value="1"/>
</dbReference>
<dbReference type="AlphaFoldDB" id="A0AAV3U775"/>
<protein>
    <submittedName>
        <fullName evidence="3">Long-chain fatty acid--CoA ligase</fullName>
    </submittedName>
</protein>
<dbReference type="InterPro" id="IPR025110">
    <property type="entry name" value="AMP-bd_C"/>
</dbReference>
<dbReference type="Gene3D" id="3.40.50.12780">
    <property type="entry name" value="N-terminal domain of ligase-like"/>
    <property type="match status" value="1"/>
</dbReference>